<organism evidence="12 13">
    <name type="scientific">Terriglobus saanensis (strain ATCC BAA-1853 / DSM 23119 / SP1PR4)</name>
    <dbReference type="NCBI Taxonomy" id="401053"/>
    <lineage>
        <taxon>Bacteria</taxon>
        <taxon>Pseudomonadati</taxon>
        <taxon>Acidobacteriota</taxon>
        <taxon>Terriglobia</taxon>
        <taxon>Terriglobales</taxon>
        <taxon>Acidobacteriaceae</taxon>
        <taxon>Terriglobus</taxon>
    </lineage>
</organism>
<dbReference type="Gene3D" id="3.30.450.20">
    <property type="entry name" value="PAS domain"/>
    <property type="match status" value="2"/>
</dbReference>
<evidence type="ECO:0000256" key="4">
    <source>
        <dbReference type="ARBA" id="ARBA00022679"/>
    </source>
</evidence>
<dbReference type="InterPro" id="IPR036097">
    <property type="entry name" value="HisK_dim/P_sf"/>
</dbReference>
<dbReference type="AlphaFoldDB" id="E8V4D0"/>
<dbReference type="InterPro" id="IPR003018">
    <property type="entry name" value="GAF"/>
</dbReference>
<reference evidence="12 13" key="1">
    <citation type="journal article" date="2012" name="Stand. Genomic Sci.">
        <title>Complete genome sequence of Terriglobus saanensis type strain SP1PR4(T), an Acidobacteria from tundra soil.</title>
        <authorList>
            <person name="Rawat S.R."/>
            <person name="Mannisto M.K."/>
            <person name="Starovoytov V."/>
            <person name="Goodwin L."/>
            <person name="Nolan M."/>
            <person name="Hauser L."/>
            <person name="Land M."/>
            <person name="Davenport K.W."/>
            <person name="Woyke T."/>
            <person name="Haggblom M.M."/>
        </authorList>
    </citation>
    <scope>NUCLEOTIDE SEQUENCE</scope>
    <source>
        <strain evidence="13">ATCC BAA-1853 / DSM 23119 / SP1PR4</strain>
    </source>
</reference>
<dbReference type="InterPro" id="IPR000700">
    <property type="entry name" value="PAS-assoc_C"/>
</dbReference>
<dbReference type="SMART" id="SM00387">
    <property type="entry name" value="HATPase_c"/>
    <property type="match status" value="1"/>
</dbReference>
<dbReference type="HOGENOM" id="CLU_000445_114_39_0"/>
<dbReference type="CDD" id="cd00130">
    <property type="entry name" value="PAS"/>
    <property type="match status" value="2"/>
</dbReference>
<dbReference type="GO" id="GO:0000155">
    <property type="term" value="F:phosphorelay sensor kinase activity"/>
    <property type="evidence" value="ECO:0007669"/>
    <property type="project" value="InterPro"/>
</dbReference>
<dbReference type="SUPFAM" id="SSF55785">
    <property type="entry name" value="PYP-like sensor domain (PAS domain)"/>
    <property type="match status" value="2"/>
</dbReference>
<evidence type="ECO:0000256" key="3">
    <source>
        <dbReference type="ARBA" id="ARBA00022553"/>
    </source>
</evidence>
<dbReference type="Proteomes" id="UP000006844">
    <property type="component" value="Chromosome"/>
</dbReference>
<dbReference type="PANTHER" id="PTHR43065">
    <property type="entry name" value="SENSOR HISTIDINE KINASE"/>
    <property type="match status" value="1"/>
</dbReference>
<dbReference type="InterPro" id="IPR035965">
    <property type="entry name" value="PAS-like_dom_sf"/>
</dbReference>
<dbReference type="Gene3D" id="1.10.287.130">
    <property type="match status" value="1"/>
</dbReference>
<proteinExistence type="predicted"/>
<dbReference type="InterPro" id="IPR003594">
    <property type="entry name" value="HATPase_dom"/>
</dbReference>
<dbReference type="EC" id="2.7.13.3" evidence="2"/>
<keyword evidence="13" id="KW-1185">Reference proteome</keyword>
<comment type="catalytic activity">
    <reaction evidence="1">
        <text>ATP + protein L-histidine = ADP + protein N-phospho-L-histidine.</text>
        <dbReference type="EC" id="2.7.13.3"/>
    </reaction>
</comment>
<dbReference type="Pfam" id="PF02518">
    <property type="entry name" value="HATPase_c"/>
    <property type="match status" value="1"/>
</dbReference>
<dbReference type="Gene3D" id="3.30.450.40">
    <property type="match status" value="1"/>
</dbReference>
<dbReference type="InterPro" id="IPR036890">
    <property type="entry name" value="HATPase_C_sf"/>
</dbReference>
<protein>
    <recommendedName>
        <fullName evidence="2">histidine kinase</fullName>
        <ecNumber evidence="2">2.7.13.3</ecNumber>
    </recommendedName>
</protein>
<keyword evidence="7" id="KW-0067">ATP-binding</keyword>
<feature type="domain" description="PAC" evidence="11">
    <location>
        <begin position="83"/>
        <end position="135"/>
    </location>
</feature>
<dbReference type="InterPro" id="IPR005467">
    <property type="entry name" value="His_kinase_dom"/>
</dbReference>
<dbReference type="eggNOG" id="COG4191">
    <property type="taxonomic scope" value="Bacteria"/>
</dbReference>
<dbReference type="STRING" id="401053.AciPR4_2918"/>
<dbReference type="SMART" id="SM00065">
    <property type="entry name" value="GAF"/>
    <property type="match status" value="1"/>
</dbReference>
<dbReference type="OrthoDB" id="9815750at2"/>
<dbReference type="SUPFAM" id="SSF47384">
    <property type="entry name" value="Homodimeric domain of signal transducing histidine kinase"/>
    <property type="match status" value="1"/>
</dbReference>
<dbReference type="Pfam" id="PF01590">
    <property type="entry name" value="GAF"/>
    <property type="match status" value="1"/>
</dbReference>
<feature type="domain" description="PAS" evidence="10">
    <location>
        <begin position="310"/>
        <end position="354"/>
    </location>
</feature>
<keyword evidence="6 12" id="KW-0418">Kinase</keyword>
<dbReference type="SUPFAM" id="SSF55874">
    <property type="entry name" value="ATPase domain of HSP90 chaperone/DNA topoisomerase II/histidine kinase"/>
    <property type="match status" value="1"/>
</dbReference>
<evidence type="ECO:0000259" key="11">
    <source>
        <dbReference type="PROSITE" id="PS50113"/>
    </source>
</evidence>
<evidence type="ECO:0000313" key="13">
    <source>
        <dbReference type="Proteomes" id="UP000006844"/>
    </source>
</evidence>
<dbReference type="PANTHER" id="PTHR43065:SF10">
    <property type="entry name" value="PEROXIDE STRESS-ACTIVATED HISTIDINE KINASE MAK3"/>
    <property type="match status" value="1"/>
</dbReference>
<dbReference type="PROSITE" id="PS50113">
    <property type="entry name" value="PAC"/>
    <property type="match status" value="2"/>
</dbReference>
<dbReference type="InterPro" id="IPR001610">
    <property type="entry name" value="PAC"/>
</dbReference>
<keyword evidence="3" id="KW-0597">Phosphoprotein</keyword>
<dbReference type="Pfam" id="PF00512">
    <property type="entry name" value="HisKA"/>
    <property type="match status" value="1"/>
</dbReference>
<dbReference type="CDD" id="cd00082">
    <property type="entry name" value="HisKA"/>
    <property type="match status" value="1"/>
</dbReference>
<dbReference type="Pfam" id="PF08448">
    <property type="entry name" value="PAS_4"/>
    <property type="match status" value="1"/>
</dbReference>
<accession>E8V4D0</accession>
<dbReference type="GO" id="GO:0005524">
    <property type="term" value="F:ATP binding"/>
    <property type="evidence" value="ECO:0007669"/>
    <property type="project" value="UniProtKB-KW"/>
</dbReference>
<dbReference type="InterPro" id="IPR013656">
    <property type="entry name" value="PAS_4"/>
</dbReference>
<gene>
    <name evidence="12" type="ordered locus">AciPR4_2918</name>
</gene>
<dbReference type="KEGG" id="tsa:AciPR4_2918"/>
<dbReference type="PROSITE" id="PS50112">
    <property type="entry name" value="PAS"/>
    <property type="match status" value="2"/>
</dbReference>
<dbReference type="NCBIfam" id="TIGR00229">
    <property type="entry name" value="sensory_box"/>
    <property type="match status" value="2"/>
</dbReference>
<dbReference type="RefSeq" id="WP_013569411.1">
    <property type="nucleotide sequence ID" value="NC_014963.1"/>
</dbReference>
<dbReference type="EMBL" id="CP002467">
    <property type="protein sequence ID" value="ADV83679.1"/>
    <property type="molecule type" value="Genomic_DNA"/>
</dbReference>
<dbReference type="InterPro" id="IPR003661">
    <property type="entry name" value="HisK_dim/P_dom"/>
</dbReference>
<feature type="domain" description="Histidine kinase" evidence="9">
    <location>
        <begin position="446"/>
        <end position="661"/>
    </location>
</feature>
<evidence type="ECO:0000256" key="7">
    <source>
        <dbReference type="ARBA" id="ARBA00022840"/>
    </source>
</evidence>
<dbReference type="PROSITE" id="PS50109">
    <property type="entry name" value="HIS_KIN"/>
    <property type="match status" value="1"/>
</dbReference>
<keyword evidence="8" id="KW-0902">Two-component regulatory system</keyword>
<sequence length="682" mass="75288">MRTIPDQLLATTLRAIGDGVISCDLENRVVMMNAVAEQLTGWSEVEAAGHTLREVFVIVNETTREIVEDPVDKVRRLGTIVGMANHTLLIRRDGTEIAIDDSAAPVCTDQGEMRGVVLVFRDVTERRRAEWNLDLLARSGKVLLEHRKFSLLLDSIAELTTDHFADFCVLDMVLPSGEIERSVGVHKDPALRALIEELSRFPPVPGQKAHPVIQVLSDGNPQLFPSIDQALLKAVAKNEVQRHHYDRLRIRSAIYVPIVADTKIFGVMTFCRNISPVPFDEEDLSTAVELGHRIGAALDQKNAIESLRKSEARFRQLVEKGNIGIVIGDLAGGHSYINPALMEILGYDKVEALNCDEVTPPQYRRLDLIALEQLKTSGSCVAYEKSYKAKDGTLIPFLVGAAVISDASGEVEEVASFLADLRPQKQAEAALLQSEKLAAVGRLASSISHEINNPLASVTNLLYLIRSDESMSPQSRDYLETADRELIRVSQVAAQTLRFHRQSTRPMTIAPETLMDEVLALYGGRLVNFNINVQREYAPDVQLTCYEGDVRQVLNNLIGNAVDVMRNGGWLRVRTRPSTLWSTGRAGVRITVADTGGGMTPKVAKHIFEAFFTTKGNNGTGLGLWISSRIVHKHQGALKVRTSTANEHRGSVFTLWLPIDLAETSHEPWHKSEGTTVEAPES</sequence>
<dbReference type="InterPro" id="IPR029016">
    <property type="entry name" value="GAF-like_dom_sf"/>
</dbReference>
<evidence type="ECO:0000256" key="1">
    <source>
        <dbReference type="ARBA" id="ARBA00000085"/>
    </source>
</evidence>
<dbReference type="InterPro" id="IPR000014">
    <property type="entry name" value="PAS"/>
</dbReference>
<evidence type="ECO:0000259" key="10">
    <source>
        <dbReference type="PROSITE" id="PS50112"/>
    </source>
</evidence>
<dbReference type="PRINTS" id="PR00344">
    <property type="entry name" value="BCTRLSENSOR"/>
</dbReference>
<dbReference type="SMART" id="SM00388">
    <property type="entry name" value="HisKA"/>
    <property type="match status" value="1"/>
</dbReference>
<evidence type="ECO:0000256" key="8">
    <source>
        <dbReference type="ARBA" id="ARBA00023012"/>
    </source>
</evidence>
<name>E8V4D0_TERSS</name>
<dbReference type="eggNOG" id="COG5002">
    <property type="taxonomic scope" value="Bacteria"/>
</dbReference>
<feature type="domain" description="PAC" evidence="11">
    <location>
        <begin position="381"/>
        <end position="433"/>
    </location>
</feature>
<dbReference type="Pfam" id="PF13426">
    <property type="entry name" value="PAS_9"/>
    <property type="match status" value="1"/>
</dbReference>
<evidence type="ECO:0000256" key="6">
    <source>
        <dbReference type="ARBA" id="ARBA00022777"/>
    </source>
</evidence>
<keyword evidence="5" id="KW-0547">Nucleotide-binding</keyword>
<evidence type="ECO:0000313" key="12">
    <source>
        <dbReference type="EMBL" id="ADV83679.1"/>
    </source>
</evidence>
<feature type="domain" description="PAS" evidence="10">
    <location>
        <begin position="5"/>
        <end position="78"/>
    </location>
</feature>
<keyword evidence="4" id="KW-0808">Transferase</keyword>
<evidence type="ECO:0000256" key="5">
    <source>
        <dbReference type="ARBA" id="ARBA00022741"/>
    </source>
</evidence>
<evidence type="ECO:0000259" key="9">
    <source>
        <dbReference type="PROSITE" id="PS50109"/>
    </source>
</evidence>
<dbReference type="SUPFAM" id="SSF55781">
    <property type="entry name" value="GAF domain-like"/>
    <property type="match status" value="1"/>
</dbReference>
<dbReference type="SMART" id="SM00086">
    <property type="entry name" value="PAC"/>
    <property type="match status" value="2"/>
</dbReference>
<evidence type="ECO:0000256" key="2">
    <source>
        <dbReference type="ARBA" id="ARBA00012438"/>
    </source>
</evidence>
<dbReference type="InterPro" id="IPR004358">
    <property type="entry name" value="Sig_transdc_His_kin-like_C"/>
</dbReference>
<dbReference type="Gene3D" id="3.30.565.10">
    <property type="entry name" value="Histidine kinase-like ATPase, C-terminal domain"/>
    <property type="match status" value="1"/>
</dbReference>
<dbReference type="SMART" id="SM00091">
    <property type="entry name" value="PAS"/>
    <property type="match status" value="2"/>
</dbReference>